<evidence type="ECO:0000313" key="3">
    <source>
        <dbReference type="Proteomes" id="UP001365781"/>
    </source>
</evidence>
<dbReference type="RefSeq" id="WP_336537611.1">
    <property type="nucleotide sequence ID" value="NZ_JBBAYO010000002.1"/>
</dbReference>
<accession>A0ABU8GH99</accession>
<evidence type="ECO:0000313" key="2">
    <source>
        <dbReference type="EMBL" id="MEI5612569.1"/>
    </source>
</evidence>
<proteinExistence type="predicted"/>
<dbReference type="EMBL" id="JBBAYM010000017">
    <property type="protein sequence ID" value="MEI5612569.1"/>
    <property type="molecule type" value="Genomic_DNA"/>
</dbReference>
<gene>
    <name evidence="2" type="ORF">WB403_25760</name>
</gene>
<reference evidence="2 3" key="1">
    <citation type="submission" date="2024-03" db="EMBL/GenBank/DDBJ databases">
        <title>First Report of Pectobacterium brasiliscabiei causing potato scab in china.</title>
        <authorList>
            <person name="Handique U."/>
        </authorList>
    </citation>
    <scope>NUCLEOTIDE SEQUENCE [LARGE SCALE GENOMIC DNA]</scope>
    <source>
        <strain evidence="2 3">ZRIMU1503</strain>
    </source>
</reference>
<sequence length="49" mass="5278">MTVGRPGHTVPDLPDRSTAPTVDVARRVGLPADDTEFATENTLIDQSRT</sequence>
<organism evidence="2 3">
    <name type="scientific">Streptomyces brasiliscabiei</name>
    <dbReference type="NCBI Taxonomy" id="2736302"/>
    <lineage>
        <taxon>Bacteria</taxon>
        <taxon>Bacillati</taxon>
        <taxon>Actinomycetota</taxon>
        <taxon>Actinomycetes</taxon>
        <taxon>Kitasatosporales</taxon>
        <taxon>Streptomycetaceae</taxon>
        <taxon>Streptomyces</taxon>
    </lineage>
</organism>
<comment type="caution">
    <text evidence="2">The sequence shown here is derived from an EMBL/GenBank/DDBJ whole genome shotgun (WGS) entry which is preliminary data.</text>
</comment>
<feature type="region of interest" description="Disordered" evidence="1">
    <location>
        <begin position="1"/>
        <end position="22"/>
    </location>
</feature>
<dbReference type="Proteomes" id="UP001365781">
    <property type="component" value="Unassembled WGS sequence"/>
</dbReference>
<protein>
    <submittedName>
        <fullName evidence="2">Uncharacterized protein</fullName>
    </submittedName>
</protein>
<keyword evidence="3" id="KW-1185">Reference proteome</keyword>
<name>A0ABU8GH99_9ACTN</name>
<evidence type="ECO:0000256" key="1">
    <source>
        <dbReference type="SAM" id="MobiDB-lite"/>
    </source>
</evidence>